<dbReference type="SUPFAM" id="SSF81383">
    <property type="entry name" value="F-box domain"/>
    <property type="match status" value="1"/>
</dbReference>
<dbReference type="PANTHER" id="PTHR34223">
    <property type="entry name" value="OS11G0201299 PROTEIN"/>
    <property type="match status" value="1"/>
</dbReference>
<dbReference type="InterPro" id="IPR053197">
    <property type="entry name" value="F-box_SCFL_complex_component"/>
</dbReference>
<comment type="caution">
    <text evidence="2">The sequence shown here is derived from an EMBL/GenBank/DDBJ whole genome shotgun (WGS) entry which is preliminary data.</text>
</comment>
<gene>
    <name evidence="2" type="ORF">EJB05_27463</name>
</gene>
<dbReference type="Gramene" id="TVU24990">
    <property type="protein sequence ID" value="TVU24990"/>
    <property type="gene ID" value="EJB05_27463"/>
</dbReference>
<sequence length="210" mass="24495">MAGSDDARGESSPGADRLSALPDDLPQQRLSSWLPSRSAVRTCVLARRWREQWKSVPAIRITRDDATMYWGQNAVHSYRVTFNPLVILQFIFRRDLTRCNVFSKLKTLLLNEWCFTSHHGALISLVLEKLILQFPLVRDFFDDGNFVEMGARYSLKKQSLILKDLTVEVKCYKVDEWIRKALKVLCSYVQPLEKVKIKRLPMSDEFQFFF</sequence>
<reference evidence="2 3" key="1">
    <citation type="journal article" date="2019" name="Sci. Rep.">
        <title>A high-quality genome of Eragrostis curvula grass provides insights into Poaceae evolution and supports new strategies to enhance forage quality.</title>
        <authorList>
            <person name="Carballo J."/>
            <person name="Santos B.A.C.M."/>
            <person name="Zappacosta D."/>
            <person name="Garbus I."/>
            <person name="Selva J.P."/>
            <person name="Gallo C.A."/>
            <person name="Diaz A."/>
            <person name="Albertini E."/>
            <person name="Caccamo M."/>
            <person name="Echenique V."/>
        </authorList>
    </citation>
    <scope>NUCLEOTIDE SEQUENCE [LARGE SCALE GENOMIC DNA]</scope>
    <source>
        <strain evidence="3">cv. Victoria</strain>
        <tissue evidence="2">Leaf</tissue>
    </source>
</reference>
<evidence type="ECO:0000313" key="3">
    <source>
        <dbReference type="Proteomes" id="UP000324897"/>
    </source>
</evidence>
<dbReference type="EMBL" id="RWGY01000013">
    <property type="protein sequence ID" value="TVU24990.1"/>
    <property type="molecule type" value="Genomic_DNA"/>
</dbReference>
<dbReference type="Proteomes" id="UP000324897">
    <property type="component" value="Chromosome 2"/>
</dbReference>
<organism evidence="2 3">
    <name type="scientific">Eragrostis curvula</name>
    <name type="common">weeping love grass</name>
    <dbReference type="NCBI Taxonomy" id="38414"/>
    <lineage>
        <taxon>Eukaryota</taxon>
        <taxon>Viridiplantae</taxon>
        <taxon>Streptophyta</taxon>
        <taxon>Embryophyta</taxon>
        <taxon>Tracheophyta</taxon>
        <taxon>Spermatophyta</taxon>
        <taxon>Magnoliopsida</taxon>
        <taxon>Liliopsida</taxon>
        <taxon>Poales</taxon>
        <taxon>Poaceae</taxon>
        <taxon>PACMAD clade</taxon>
        <taxon>Chloridoideae</taxon>
        <taxon>Eragrostideae</taxon>
        <taxon>Eragrostidinae</taxon>
        <taxon>Eragrostis</taxon>
    </lineage>
</organism>
<proteinExistence type="predicted"/>
<dbReference type="AlphaFoldDB" id="A0A5J9UPB3"/>
<evidence type="ECO:0000313" key="2">
    <source>
        <dbReference type="EMBL" id="TVU24990.1"/>
    </source>
</evidence>
<keyword evidence="3" id="KW-1185">Reference proteome</keyword>
<dbReference type="InterPro" id="IPR036047">
    <property type="entry name" value="F-box-like_dom_sf"/>
</dbReference>
<evidence type="ECO:0008006" key="4">
    <source>
        <dbReference type="Google" id="ProtNLM"/>
    </source>
</evidence>
<name>A0A5J9UPB3_9POAL</name>
<dbReference type="OrthoDB" id="612216at2759"/>
<evidence type="ECO:0000256" key="1">
    <source>
        <dbReference type="SAM" id="MobiDB-lite"/>
    </source>
</evidence>
<feature type="region of interest" description="Disordered" evidence="1">
    <location>
        <begin position="1"/>
        <end position="22"/>
    </location>
</feature>
<feature type="non-terminal residue" evidence="2">
    <location>
        <position position="1"/>
    </location>
</feature>
<accession>A0A5J9UPB3</accession>
<protein>
    <recommendedName>
        <fullName evidence="4">F-box domain-containing protein</fullName>
    </recommendedName>
</protein>
<dbReference type="PANTHER" id="PTHR34223:SF51">
    <property type="entry name" value="OS06G0556300 PROTEIN"/>
    <property type="match status" value="1"/>
</dbReference>